<feature type="domain" description="CBM1" evidence="12">
    <location>
        <begin position="21"/>
        <end position="57"/>
    </location>
</feature>
<feature type="signal peptide" evidence="11">
    <location>
        <begin position="1"/>
        <end position="21"/>
    </location>
</feature>
<dbReference type="Pfam" id="PF00734">
    <property type="entry name" value="CBM_1"/>
    <property type="match status" value="1"/>
</dbReference>
<evidence type="ECO:0000259" key="12">
    <source>
        <dbReference type="PROSITE" id="PS51164"/>
    </source>
</evidence>
<dbReference type="GO" id="GO:0046355">
    <property type="term" value="P:mannan catabolic process"/>
    <property type="evidence" value="ECO:0007669"/>
    <property type="project" value="UniProtKB-ARBA"/>
</dbReference>
<evidence type="ECO:0000256" key="6">
    <source>
        <dbReference type="ARBA" id="ARBA00022729"/>
    </source>
</evidence>
<accession>A0A8H4VII0</accession>
<dbReference type="InterPro" id="IPR045053">
    <property type="entry name" value="MAN-like"/>
</dbReference>
<dbReference type="EC" id="3.2.1.78" evidence="4"/>
<dbReference type="Gene3D" id="3.20.20.80">
    <property type="entry name" value="Glycosidases"/>
    <property type="match status" value="1"/>
</dbReference>
<evidence type="ECO:0000256" key="11">
    <source>
        <dbReference type="SAM" id="SignalP"/>
    </source>
</evidence>
<evidence type="ECO:0000256" key="8">
    <source>
        <dbReference type="ARBA" id="ARBA00023295"/>
    </source>
</evidence>
<dbReference type="GO" id="GO:0030248">
    <property type="term" value="F:cellulose binding"/>
    <property type="evidence" value="ECO:0007669"/>
    <property type="project" value="InterPro"/>
</dbReference>
<proteinExistence type="inferred from homology"/>
<dbReference type="InterPro" id="IPR035971">
    <property type="entry name" value="CBD_sf"/>
</dbReference>
<feature type="chain" id="PRO_5034363975" description="mannan endo-1,4-beta-mannosidase" evidence="11">
    <location>
        <begin position="22"/>
        <end position="458"/>
    </location>
</feature>
<protein>
    <recommendedName>
        <fullName evidence="4">mannan endo-1,4-beta-mannosidase</fullName>
        <ecNumber evidence="4">3.2.1.78</ecNumber>
    </recommendedName>
</protein>
<dbReference type="InterPro" id="IPR000254">
    <property type="entry name" value="CBD"/>
</dbReference>
<dbReference type="PROSITE" id="PS00562">
    <property type="entry name" value="CBM1_1"/>
    <property type="match status" value="1"/>
</dbReference>
<feature type="region of interest" description="Disordered" evidence="10">
    <location>
        <begin position="62"/>
        <end position="95"/>
    </location>
</feature>
<evidence type="ECO:0000313" key="14">
    <source>
        <dbReference type="Proteomes" id="UP000521872"/>
    </source>
</evidence>
<organism evidence="13 14">
    <name type="scientific">Agrocybe pediades</name>
    <dbReference type="NCBI Taxonomy" id="84607"/>
    <lineage>
        <taxon>Eukaryota</taxon>
        <taxon>Fungi</taxon>
        <taxon>Dikarya</taxon>
        <taxon>Basidiomycota</taxon>
        <taxon>Agaricomycotina</taxon>
        <taxon>Agaricomycetes</taxon>
        <taxon>Agaricomycetidae</taxon>
        <taxon>Agaricales</taxon>
        <taxon>Agaricineae</taxon>
        <taxon>Strophariaceae</taxon>
        <taxon>Agrocybe</taxon>
    </lineage>
</organism>
<dbReference type="PROSITE" id="PS51164">
    <property type="entry name" value="CBM1_2"/>
    <property type="match status" value="1"/>
</dbReference>
<evidence type="ECO:0000256" key="1">
    <source>
        <dbReference type="ARBA" id="ARBA00001678"/>
    </source>
</evidence>
<dbReference type="Proteomes" id="UP000521872">
    <property type="component" value="Unassembled WGS sequence"/>
</dbReference>
<name>A0A8H4VII0_9AGAR</name>
<dbReference type="Pfam" id="PF00150">
    <property type="entry name" value="Cellulase"/>
    <property type="match status" value="1"/>
</dbReference>
<evidence type="ECO:0000313" key="13">
    <source>
        <dbReference type="EMBL" id="KAF4610827.1"/>
    </source>
</evidence>
<evidence type="ECO:0000256" key="4">
    <source>
        <dbReference type="ARBA" id="ARBA00012706"/>
    </source>
</evidence>
<dbReference type="InterPro" id="IPR001547">
    <property type="entry name" value="Glyco_hydro_5"/>
</dbReference>
<dbReference type="EMBL" id="JAACJL010000058">
    <property type="protein sequence ID" value="KAF4610827.1"/>
    <property type="molecule type" value="Genomic_DNA"/>
</dbReference>
<evidence type="ECO:0000256" key="10">
    <source>
        <dbReference type="SAM" id="MobiDB-lite"/>
    </source>
</evidence>
<sequence>MARKLAYGLISLALSLTSVKAAVPLYGQCGGINYSGDTSCASGSYCSYQNDWYSQCIPGVASTTSSSPTTTSKPASSTSKTTTSTGPTSTAPAPASTGFVKVSGQKFVLNGATYTVVGANSYWVGLMGLSTASMNQAFSDIAKTGATTVRTWGFNEVTSANGDYYQIWNGKTPSINTGATGLANFDNVVAAAKANGIRLIVALTNNWSDYGGMDVYVKQLLGSSNHDLFYTDSTVKAAYKNYVKAFVSRYANEPTIMAWELANEPRCKGSTGTWTGTCTTTTITNWATEMSAYIKSIDSNHLVAIGDEGFYNQPSAPTYPYQGSEGVDFDANLAISSIDFGTFHSYPTSWGQSGNEQAWGTQWIADHHTSGVKAGKPVILEEFGVTTNQATIYAAWYNEIISSGLTGDLIWRVVFLYSMQAGSHLSTGDTPNDGYAVYPGTDLYTLMTSHAAAIKARG</sequence>
<evidence type="ECO:0000256" key="3">
    <source>
        <dbReference type="ARBA" id="ARBA00005641"/>
    </source>
</evidence>
<comment type="catalytic activity">
    <reaction evidence="1">
        <text>Random hydrolysis of (1-&gt;4)-beta-D-mannosidic linkages in mannans, galactomannans and glucomannans.</text>
        <dbReference type="EC" id="3.2.1.78"/>
    </reaction>
</comment>
<dbReference type="PANTHER" id="PTHR31451:SF39">
    <property type="entry name" value="MANNAN ENDO-1,4-BETA-MANNOSIDASE 1"/>
    <property type="match status" value="1"/>
</dbReference>
<evidence type="ECO:0000256" key="2">
    <source>
        <dbReference type="ARBA" id="ARBA00004613"/>
    </source>
</evidence>
<dbReference type="AlphaFoldDB" id="A0A8H4VII0"/>
<keyword evidence="8 9" id="KW-0326">Glycosidase</keyword>
<evidence type="ECO:0000256" key="9">
    <source>
        <dbReference type="RuleBase" id="RU361153"/>
    </source>
</evidence>
<dbReference type="SMART" id="SM00236">
    <property type="entry name" value="fCBD"/>
    <property type="match status" value="1"/>
</dbReference>
<comment type="caution">
    <text evidence="13">The sequence shown here is derived from an EMBL/GenBank/DDBJ whole genome shotgun (WGS) entry which is preliminary data.</text>
</comment>
<dbReference type="PANTHER" id="PTHR31451">
    <property type="match status" value="1"/>
</dbReference>
<comment type="similarity">
    <text evidence="3 9">Belongs to the glycosyl hydrolase 5 (cellulase A) family.</text>
</comment>
<reference evidence="13 14" key="1">
    <citation type="submission" date="2019-12" db="EMBL/GenBank/DDBJ databases">
        <authorList>
            <person name="Floudas D."/>
            <person name="Bentzer J."/>
            <person name="Ahren D."/>
            <person name="Johansson T."/>
            <person name="Persson P."/>
            <person name="Tunlid A."/>
        </authorList>
    </citation>
    <scope>NUCLEOTIDE SEQUENCE [LARGE SCALE GENOMIC DNA]</scope>
    <source>
        <strain evidence="13 14">CBS 102.39</strain>
    </source>
</reference>
<keyword evidence="6 11" id="KW-0732">Signal</keyword>
<evidence type="ECO:0000256" key="7">
    <source>
        <dbReference type="ARBA" id="ARBA00022801"/>
    </source>
</evidence>
<dbReference type="InterPro" id="IPR017853">
    <property type="entry name" value="GH"/>
</dbReference>
<evidence type="ECO:0000256" key="5">
    <source>
        <dbReference type="ARBA" id="ARBA00022525"/>
    </source>
</evidence>
<dbReference type="SUPFAM" id="SSF51445">
    <property type="entry name" value="(Trans)glycosidases"/>
    <property type="match status" value="1"/>
</dbReference>
<dbReference type="GO" id="GO:0016985">
    <property type="term" value="F:mannan endo-1,4-beta-mannosidase activity"/>
    <property type="evidence" value="ECO:0007669"/>
    <property type="project" value="UniProtKB-EC"/>
</dbReference>
<keyword evidence="14" id="KW-1185">Reference proteome</keyword>
<gene>
    <name evidence="13" type="ORF">D9613_006582</name>
</gene>
<dbReference type="SUPFAM" id="SSF57180">
    <property type="entry name" value="Cellulose-binding domain"/>
    <property type="match status" value="1"/>
</dbReference>
<keyword evidence="5" id="KW-0964">Secreted</keyword>
<keyword evidence="7 9" id="KW-0378">Hydrolase</keyword>
<comment type="subcellular location">
    <subcellularLocation>
        <location evidence="2">Secreted</location>
    </subcellularLocation>
</comment>
<dbReference type="GO" id="GO:0005576">
    <property type="term" value="C:extracellular region"/>
    <property type="evidence" value="ECO:0007669"/>
    <property type="project" value="UniProtKB-SubCell"/>
</dbReference>